<evidence type="ECO:0000256" key="11">
    <source>
        <dbReference type="ARBA" id="ARBA00023264"/>
    </source>
</evidence>
<evidence type="ECO:0000256" key="3">
    <source>
        <dbReference type="ARBA" id="ARBA00022516"/>
    </source>
</evidence>
<dbReference type="SUPFAM" id="SSF56024">
    <property type="entry name" value="Phospholipase D/nuclease"/>
    <property type="match status" value="2"/>
</dbReference>
<keyword evidence="2" id="KW-1003">Cell membrane</keyword>
<feature type="transmembrane region" description="Helical" evidence="13">
    <location>
        <begin position="40"/>
        <end position="62"/>
    </location>
</feature>
<evidence type="ECO:0000256" key="12">
    <source>
        <dbReference type="NCBIfam" id="TIGR04265"/>
    </source>
</evidence>
<protein>
    <recommendedName>
        <fullName evidence="12">Cardiolipin synthase</fullName>
        <ecNumber evidence="12">2.7.8.-</ecNumber>
    </recommendedName>
</protein>
<dbReference type="InterPro" id="IPR027379">
    <property type="entry name" value="CLS_N"/>
</dbReference>
<evidence type="ECO:0000256" key="5">
    <source>
        <dbReference type="ARBA" id="ARBA00022692"/>
    </source>
</evidence>
<dbReference type="CDD" id="cd09110">
    <property type="entry name" value="PLDc_CLS_1"/>
    <property type="match status" value="1"/>
</dbReference>
<keyword evidence="11" id="KW-1208">Phospholipid metabolism</keyword>
<keyword evidence="6" id="KW-0677">Repeat</keyword>
<keyword evidence="16" id="KW-1185">Reference proteome</keyword>
<gene>
    <name evidence="15" type="primary">cls</name>
    <name evidence="15" type="ORF">H9L09_15135</name>
</gene>
<dbReference type="SMART" id="SM00155">
    <property type="entry name" value="PLDc"/>
    <property type="match status" value="2"/>
</dbReference>
<keyword evidence="9 13" id="KW-0472">Membrane</keyword>
<organism evidence="15 16">
    <name type="scientific">Nocardioides mesophilus</name>
    <dbReference type="NCBI Taxonomy" id="433659"/>
    <lineage>
        <taxon>Bacteria</taxon>
        <taxon>Bacillati</taxon>
        <taxon>Actinomycetota</taxon>
        <taxon>Actinomycetes</taxon>
        <taxon>Propionibacteriales</taxon>
        <taxon>Nocardioidaceae</taxon>
        <taxon>Nocardioides</taxon>
    </lineage>
</organism>
<dbReference type="Pfam" id="PF13091">
    <property type="entry name" value="PLDc_2"/>
    <property type="match status" value="2"/>
</dbReference>
<evidence type="ECO:0000256" key="13">
    <source>
        <dbReference type="SAM" id="Phobius"/>
    </source>
</evidence>
<keyword evidence="4" id="KW-0808">Transferase</keyword>
<keyword evidence="3" id="KW-0444">Lipid biosynthesis</keyword>
<evidence type="ECO:0000256" key="10">
    <source>
        <dbReference type="ARBA" id="ARBA00023209"/>
    </source>
</evidence>
<dbReference type="PROSITE" id="PS50035">
    <property type="entry name" value="PLD"/>
    <property type="match status" value="2"/>
</dbReference>
<dbReference type="EMBL" id="CP060713">
    <property type="protein sequence ID" value="QNN51857.1"/>
    <property type="molecule type" value="Genomic_DNA"/>
</dbReference>
<keyword evidence="5 13" id="KW-0812">Transmembrane</keyword>
<dbReference type="GO" id="GO:0008808">
    <property type="term" value="F:cardiolipin synthase activity"/>
    <property type="evidence" value="ECO:0007669"/>
    <property type="project" value="UniProtKB-UniRule"/>
</dbReference>
<dbReference type="Gene3D" id="3.30.870.10">
    <property type="entry name" value="Endonuclease Chain A"/>
    <property type="match status" value="2"/>
</dbReference>
<evidence type="ECO:0000256" key="6">
    <source>
        <dbReference type="ARBA" id="ARBA00022737"/>
    </source>
</evidence>
<evidence type="ECO:0000256" key="4">
    <source>
        <dbReference type="ARBA" id="ARBA00022679"/>
    </source>
</evidence>
<evidence type="ECO:0000313" key="15">
    <source>
        <dbReference type="EMBL" id="QNN51857.1"/>
    </source>
</evidence>
<evidence type="ECO:0000256" key="2">
    <source>
        <dbReference type="ARBA" id="ARBA00022475"/>
    </source>
</evidence>
<feature type="domain" description="PLD phosphodiesterase" evidence="14">
    <location>
        <begin position="223"/>
        <end position="250"/>
    </location>
</feature>
<sequence length="489" mass="54466">MPVLAVDLAAVLSWTLSALVVAAVLGVVFALATDDREPSIVLAWLLVILMIPVGGIVAYYFIGRNHRRETRRRAELRDKAREDASRALTPVVRADSDFSDAVEKKLLGTPGQRVEATGRREGGMVPLPADSIRVYVAGADKFGDLLEDLGTAKHFIHLMYLIWEQDALTAQVTRVLQERVAAGVEVRILYDWVSCLPYKKAELKQLAAAGAVVVPCYRRPSQLNYRNHMKMAIVDGAMVYSGGMNMGQEYIDGGERFETWRDTSFRLTGPVVAPYQWLFASTWSANGRSEDLYTDYVRAPTVRRPGDGVPVQVLHSSVSTDFPAIRDVFVTALLNARRSVWVQSPYFVPDEPLITAMCVAATSGVDVRLMMTGVPDKKVPFYAAHAYYRQLLDAGVTVYQYRAGFLHAKTVTVDDDLVIMGTCNWDIRSIILHDEVVSVFYDEQVASAYARQYERDVAGCHEVTRADLAALSGPQRLRNSTYRLFSRLL</sequence>
<reference evidence="15 16" key="1">
    <citation type="submission" date="2020-08" db="EMBL/GenBank/DDBJ databases">
        <title>Genome sequence of Nocardioides mesophilus KACC 16243T.</title>
        <authorList>
            <person name="Hyun D.-W."/>
            <person name="Bae J.-W."/>
        </authorList>
    </citation>
    <scope>NUCLEOTIDE SEQUENCE [LARGE SCALE GENOMIC DNA]</scope>
    <source>
        <strain evidence="15 16">KACC 16243</strain>
    </source>
</reference>
<keyword evidence="7 13" id="KW-1133">Transmembrane helix</keyword>
<dbReference type="CDD" id="cd09112">
    <property type="entry name" value="PLDc_CLS_2"/>
    <property type="match status" value="1"/>
</dbReference>
<dbReference type="GO" id="GO:0032049">
    <property type="term" value="P:cardiolipin biosynthetic process"/>
    <property type="evidence" value="ECO:0007669"/>
    <property type="project" value="UniProtKB-UniRule"/>
</dbReference>
<evidence type="ECO:0000313" key="16">
    <source>
        <dbReference type="Proteomes" id="UP000515947"/>
    </source>
</evidence>
<proteinExistence type="predicted"/>
<dbReference type="Pfam" id="PF13396">
    <property type="entry name" value="PLDc_N"/>
    <property type="match status" value="1"/>
</dbReference>
<dbReference type="EC" id="2.7.8.-" evidence="12"/>
<dbReference type="PANTHER" id="PTHR21248:SF22">
    <property type="entry name" value="PHOSPHOLIPASE D"/>
    <property type="match status" value="1"/>
</dbReference>
<name>A0A7G9R8D2_9ACTN</name>
<evidence type="ECO:0000259" key="14">
    <source>
        <dbReference type="PROSITE" id="PS50035"/>
    </source>
</evidence>
<dbReference type="KEGG" id="nmes:H9L09_15135"/>
<comment type="subcellular location">
    <subcellularLocation>
        <location evidence="1">Cell membrane</location>
        <topology evidence="1">Multi-pass membrane protein</topology>
    </subcellularLocation>
</comment>
<dbReference type="Proteomes" id="UP000515947">
    <property type="component" value="Chromosome"/>
</dbReference>
<keyword evidence="10" id="KW-0594">Phospholipid biosynthesis</keyword>
<dbReference type="RefSeq" id="WP_187577700.1">
    <property type="nucleotide sequence ID" value="NZ_CP060713.1"/>
</dbReference>
<evidence type="ECO:0000256" key="9">
    <source>
        <dbReference type="ARBA" id="ARBA00023136"/>
    </source>
</evidence>
<dbReference type="InterPro" id="IPR001736">
    <property type="entry name" value="PLipase_D/transphosphatidylase"/>
</dbReference>
<evidence type="ECO:0000256" key="8">
    <source>
        <dbReference type="ARBA" id="ARBA00023098"/>
    </source>
</evidence>
<dbReference type="PANTHER" id="PTHR21248">
    <property type="entry name" value="CARDIOLIPIN SYNTHASE"/>
    <property type="match status" value="1"/>
</dbReference>
<dbReference type="GO" id="GO:0005886">
    <property type="term" value="C:plasma membrane"/>
    <property type="evidence" value="ECO:0007669"/>
    <property type="project" value="UniProtKB-SubCell"/>
</dbReference>
<dbReference type="InterPro" id="IPR022924">
    <property type="entry name" value="Cardiolipin_synthase"/>
</dbReference>
<accession>A0A7G9R8D2</accession>
<dbReference type="InterPro" id="IPR025202">
    <property type="entry name" value="PLD-like_dom"/>
</dbReference>
<keyword evidence="8" id="KW-0443">Lipid metabolism</keyword>
<evidence type="ECO:0000256" key="1">
    <source>
        <dbReference type="ARBA" id="ARBA00004651"/>
    </source>
</evidence>
<dbReference type="AlphaFoldDB" id="A0A7G9R8D2"/>
<dbReference type="NCBIfam" id="TIGR04265">
    <property type="entry name" value="bac_cardiolipin"/>
    <property type="match status" value="1"/>
</dbReference>
<evidence type="ECO:0000256" key="7">
    <source>
        <dbReference type="ARBA" id="ARBA00022989"/>
    </source>
</evidence>
<feature type="domain" description="PLD phosphodiesterase" evidence="14">
    <location>
        <begin position="402"/>
        <end position="429"/>
    </location>
</feature>